<evidence type="ECO:0000256" key="7">
    <source>
        <dbReference type="ARBA" id="ARBA00023242"/>
    </source>
</evidence>
<evidence type="ECO:0000256" key="4">
    <source>
        <dbReference type="ARBA" id="ARBA00023015"/>
    </source>
</evidence>
<comment type="subunit">
    <text evidence="9">Component of the Mediator complex.</text>
</comment>
<evidence type="ECO:0000256" key="2">
    <source>
        <dbReference type="ARBA" id="ARBA00005716"/>
    </source>
</evidence>
<evidence type="ECO:0000256" key="9">
    <source>
        <dbReference type="RuleBase" id="RU364144"/>
    </source>
</evidence>
<evidence type="ECO:0000313" key="11">
    <source>
        <dbReference type="Proteomes" id="UP000009328"/>
    </source>
</evidence>
<evidence type="ECO:0000256" key="5">
    <source>
        <dbReference type="ARBA" id="ARBA00023159"/>
    </source>
</evidence>
<dbReference type="GO" id="GO:0003712">
    <property type="term" value="F:transcription coregulator activity"/>
    <property type="evidence" value="ECO:0007669"/>
    <property type="project" value="InterPro"/>
</dbReference>
<comment type="function">
    <text evidence="9">Component of the Mediator complex, a coactivator involved in the regulated transcription of nearly all RNA polymerase II-dependent genes. Mediator functions as a bridge to convey information from gene-specific regulatory proteins to the basal RNA polymerase II transcription machinery. Mediator is recruited to promoters by direct interactions with regulatory proteins and serves as a scaffold for the assembly of a functional preinitiation complex with RNA polymerase II and the general transcription factors.</text>
</comment>
<dbReference type="PANTHER" id="PTHR13074:SF9">
    <property type="entry name" value="MEDIATOR OF RNA POLYMERASE II TRANSCRIPTION SUBUNIT 8"/>
    <property type="match status" value="1"/>
</dbReference>
<dbReference type="InterPro" id="IPR019364">
    <property type="entry name" value="Mediatior_Med8_fun/met"/>
</dbReference>
<accession>K0KHM4</accession>
<dbReference type="GO" id="GO:0070847">
    <property type="term" value="C:core mediator complex"/>
    <property type="evidence" value="ECO:0007669"/>
    <property type="project" value="TreeGrafter"/>
</dbReference>
<dbReference type="FunCoup" id="K0KHM4">
    <property type="interactions" value="151"/>
</dbReference>
<dbReference type="GO" id="GO:0006357">
    <property type="term" value="P:regulation of transcription by RNA polymerase II"/>
    <property type="evidence" value="ECO:0007669"/>
    <property type="project" value="InterPro"/>
</dbReference>
<dbReference type="eggNOG" id="ENOG502S8U1">
    <property type="taxonomic scope" value="Eukaryota"/>
</dbReference>
<comment type="subcellular location">
    <subcellularLocation>
        <location evidence="1 9">Nucleus</location>
    </subcellularLocation>
</comment>
<comment type="caution">
    <text evidence="10">The sequence shown here is derived from an EMBL/GenBank/DDBJ whole genome shotgun (WGS) entry which is preliminary data.</text>
</comment>
<evidence type="ECO:0000256" key="1">
    <source>
        <dbReference type="ARBA" id="ARBA00004123"/>
    </source>
</evidence>
<dbReference type="PANTHER" id="PTHR13074">
    <property type="entry name" value="MEDIATOR OF RNA POLYMERASE II TRANSCRIPTION SUBUNIT 8"/>
    <property type="match status" value="1"/>
</dbReference>
<dbReference type="GO" id="GO:0000978">
    <property type="term" value="F:RNA polymerase II cis-regulatory region sequence-specific DNA binding"/>
    <property type="evidence" value="ECO:0007669"/>
    <property type="project" value="TreeGrafter"/>
</dbReference>
<dbReference type="STRING" id="1206466.K0KHM4"/>
<dbReference type="EMBL" id="CAIF01000152">
    <property type="protein sequence ID" value="CCH44710.1"/>
    <property type="molecule type" value="Genomic_DNA"/>
</dbReference>
<reference evidence="10 11" key="1">
    <citation type="journal article" date="2012" name="Eukaryot. Cell">
        <title>Draft genome sequence of Wickerhamomyces ciferrii NRRL Y-1031 F-60-10.</title>
        <authorList>
            <person name="Schneider J."/>
            <person name="Andrea H."/>
            <person name="Blom J."/>
            <person name="Jaenicke S."/>
            <person name="Ruckert C."/>
            <person name="Schorsch C."/>
            <person name="Szczepanowski R."/>
            <person name="Farwick M."/>
            <person name="Goesmann A."/>
            <person name="Puhler A."/>
            <person name="Schaffer S."/>
            <person name="Tauch A."/>
            <person name="Kohler T."/>
            <person name="Brinkrolf K."/>
        </authorList>
    </citation>
    <scope>NUCLEOTIDE SEQUENCE [LARGE SCALE GENOMIC DNA]</scope>
    <source>
        <strain evidence="11">ATCC 14091 / BCRC 22168 / CBS 111 / JCM 3599 / NBRC 0793 / NRRL Y-1031 F-60-10</strain>
    </source>
</reference>
<sequence>MQAPTTQNEQNIDHSGVPIEALESLRLRLTQVNKCQIGDQVNIIFTQLASLSATLSTYSETLAKTVVYPLPDFPTTEQESLLTTLLRKKALPEVNEWIEDSKKKSTDILLKDDEDLTDWALNLVINQRDEHEFRGFHTKKEIDEQINEDDDIKIKQDFSRPKYSIDEVLKFMYQGSLPTK</sequence>
<evidence type="ECO:0000256" key="6">
    <source>
        <dbReference type="ARBA" id="ARBA00023163"/>
    </source>
</evidence>
<dbReference type="AlphaFoldDB" id="K0KHM4"/>
<evidence type="ECO:0000313" key="10">
    <source>
        <dbReference type="EMBL" id="CCH44710.1"/>
    </source>
</evidence>
<organism evidence="10 11">
    <name type="scientific">Wickerhamomyces ciferrii (strain ATCC 14091 / BCRC 22168 / CBS 111 / JCM 3599 / NBRC 0793 / NRRL Y-1031 F-60-10)</name>
    <name type="common">Yeast</name>
    <name type="synonym">Pichia ciferrii</name>
    <dbReference type="NCBI Taxonomy" id="1206466"/>
    <lineage>
        <taxon>Eukaryota</taxon>
        <taxon>Fungi</taxon>
        <taxon>Dikarya</taxon>
        <taxon>Ascomycota</taxon>
        <taxon>Saccharomycotina</taxon>
        <taxon>Saccharomycetes</taxon>
        <taxon>Phaffomycetales</taxon>
        <taxon>Wickerhamomycetaceae</taxon>
        <taxon>Wickerhamomyces</taxon>
    </lineage>
</organism>
<evidence type="ECO:0000256" key="3">
    <source>
        <dbReference type="ARBA" id="ARBA00020637"/>
    </source>
</evidence>
<dbReference type="Proteomes" id="UP000009328">
    <property type="component" value="Unassembled WGS sequence"/>
</dbReference>
<dbReference type="HOGENOM" id="CLU_108151_0_0_1"/>
<evidence type="ECO:0000256" key="8">
    <source>
        <dbReference type="ARBA" id="ARBA00031261"/>
    </source>
</evidence>
<dbReference type="GO" id="GO:0016592">
    <property type="term" value="C:mediator complex"/>
    <property type="evidence" value="ECO:0007669"/>
    <property type="project" value="InterPro"/>
</dbReference>
<dbReference type="Pfam" id="PF10232">
    <property type="entry name" value="Med8"/>
    <property type="match status" value="1"/>
</dbReference>
<keyword evidence="7 9" id="KW-0539">Nucleus</keyword>
<protein>
    <recommendedName>
        <fullName evidence="3 9">Mediator of RNA polymerase II transcription subunit 8</fullName>
    </recommendedName>
    <alternativeName>
        <fullName evidence="8 9">Mediator complex subunit 8</fullName>
    </alternativeName>
</protein>
<dbReference type="Gene3D" id="6.10.250.2610">
    <property type="match status" value="1"/>
</dbReference>
<keyword evidence="11" id="KW-1185">Reference proteome</keyword>
<dbReference type="InParanoid" id="K0KHM4"/>
<proteinExistence type="inferred from homology"/>
<name>K0KHM4_WICCF</name>
<keyword evidence="5 9" id="KW-0010">Activator</keyword>
<gene>
    <name evidence="9" type="primary">MED8</name>
    <name evidence="10" type="ORF">BN7_4278</name>
</gene>
<comment type="similarity">
    <text evidence="2 9">Belongs to the Mediator complex subunit 8 family.</text>
</comment>
<keyword evidence="6 9" id="KW-0804">Transcription</keyword>
<keyword evidence="4 9" id="KW-0805">Transcription regulation</keyword>